<dbReference type="GO" id="GO:0005886">
    <property type="term" value="C:plasma membrane"/>
    <property type="evidence" value="ECO:0007669"/>
    <property type="project" value="UniProtKB-SubCell"/>
</dbReference>
<dbReference type="SUPFAM" id="SSF103473">
    <property type="entry name" value="MFS general substrate transporter"/>
    <property type="match status" value="1"/>
</dbReference>
<feature type="domain" description="Major facilitator superfamily (MFS) profile" evidence="7">
    <location>
        <begin position="28"/>
        <end position="418"/>
    </location>
</feature>
<comment type="subcellular location">
    <subcellularLocation>
        <location evidence="1">Cell membrane</location>
        <topology evidence="1">Multi-pass membrane protein</topology>
    </subcellularLocation>
</comment>
<keyword evidence="9" id="KW-1185">Reference proteome</keyword>
<evidence type="ECO:0000256" key="1">
    <source>
        <dbReference type="ARBA" id="ARBA00004651"/>
    </source>
</evidence>
<dbReference type="InterPro" id="IPR050189">
    <property type="entry name" value="MFS_Efflux_Transporters"/>
</dbReference>
<feature type="transmembrane region" description="Helical" evidence="6">
    <location>
        <begin position="265"/>
        <end position="285"/>
    </location>
</feature>
<proteinExistence type="predicted"/>
<evidence type="ECO:0000313" key="8">
    <source>
        <dbReference type="EMBL" id="MFC4826931.1"/>
    </source>
</evidence>
<feature type="transmembrane region" description="Helical" evidence="6">
    <location>
        <begin position="305"/>
        <end position="322"/>
    </location>
</feature>
<evidence type="ECO:0000256" key="4">
    <source>
        <dbReference type="ARBA" id="ARBA00022989"/>
    </source>
</evidence>
<protein>
    <submittedName>
        <fullName evidence="8">Nitrate/nitrite transporter</fullName>
    </submittedName>
</protein>
<reference evidence="8 9" key="1">
    <citation type="journal article" date="2019" name="Int. J. Syst. Evol. Microbiol.">
        <title>The Global Catalogue of Microorganisms (GCM) 10K type strain sequencing project: providing services to taxonomists for standard genome sequencing and annotation.</title>
        <authorList>
            <consortium name="The Broad Institute Genomics Platform"/>
            <consortium name="The Broad Institute Genome Sequencing Center for Infectious Disease"/>
            <person name="Wu L."/>
            <person name="Ma J."/>
        </authorList>
    </citation>
    <scope>NUCLEOTIDE SEQUENCE [LARGE SCALE GENOMIC DNA]</scope>
    <source>
        <strain evidence="8 9">XZYJ18</strain>
    </source>
</reference>
<dbReference type="AlphaFoldDB" id="A0ABD5Q8E0"/>
<sequence length="422" mass="44235">MSERTRSVLDGMTNRLRAVRRGFRDERTFVACLVGTWLLTAATHHYIIAPASVLSTVAADLGVAPARAVWLVSAVPASWAVTNFALGVWIDRLGDYRMIAIGTAVVVLAGGWSWWAGREGAFGSLLAARLVAGVAVGVIWTASTNLVGGAVSAANRGTAIGVFITSAPAGFAMGQLSGPLVAARFGWHANFLVMILGSAVAFALLTAGMRGLTVEPTTNTASMRANFAAILRRPVVWYGCAMAFAAYSCYLFLNSWLPSYLAREFALSAALSGLLTAVFPAMGVLSRAGGGAISDRLLNRRRLPVLRVAFLVSLPLVVLIALTTQLAVIVAALVVAGFVIQLTFGVVYSYVQEVVEPQITGTALAFLTTAGISGAFTAPLVAGALIEITETYLLAFAYAAALTGLGLLVSWFAPESRGRSEN</sequence>
<gene>
    <name evidence="8" type="ORF">ACFO9K_22015</name>
</gene>
<dbReference type="Proteomes" id="UP001595945">
    <property type="component" value="Unassembled WGS sequence"/>
</dbReference>
<accession>A0ABD5Q8E0</accession>
<dbReference type="InterPro" id="IPR020846">
    <property type="entry name" value="MFS_dom"/>
</dbReference>
<dbReference type="EMBL" id="JBHSHT010000004">
    <property type="protein sequence ID" value="MFC4826931.1"/>
    <property type="molecule type" value="Genomic_DNA"/>
</dbReference>
<dbReference type="InterPro" id="IPR011701">
    <property type="entry name" value="MFS"/>
</dbReference>
<feature type="transmembrane region" description="Helical" evidence="6">
    <location>
        <begin position="392"/>
        <end position="413"/>
    </location>
</feature>
<keyword evidence="2" id="KW-1003">Cell membrane</keyword>
<dbReference type="Pfam" id="PF07690">
    <property type="entry name" value="MFS_1"/>
    <property type="match status" value="1"/>
</dbReference>
<evidence type="ECO:0000313" key="9">
    <source>
        <dbReference type="Proteomes" id="UP001595945"/>
    </source>
</evidence>
<keyword evidence="3 6" id="KW-0812">Transmembrane</keyword>
<keyword evidence="5 6" id="KW-0472">Membrane</keyword>
<feature type="transmembrane region" description="Helical" evidence="6">
    <location>
        <begin position="29"/>
        <end position="48"/>
    </location>
</feature>
<feature type="transmembrane region" description="Helical" evidence="6">
    <location>
        <begin position="191"/>
        <end position="214"/>
    </location>
</feature>
<dbReference type="PANTHER" id="PTHR43124">
    <property type="entry name" value="PURINE EFFLUX PUMP PBUE"/>
    <property type="match status" value="1"/>
</dbReference>
<feature type="transmembrane region" description="Helical" evidence="6">
    <location>
        <begin position="363"/>
        <end position="386"/>
    </location>
</feature>
<evidence type="ECO:0000259" key="7">
    <source>
        <dbReference type="PROSITE" id="PS50850"/>
    </source>
</evidence>
<dbReference type="PROSITE" id="PS50850">
    <property type="entry name" value="MFS"/>
    <property type="match status" value="1"/>
</dbReference>
<feature type="transmembrane region" description="Helical" evidence="6">
    <location>
        <begin position="328"/>
        <end position="351"/>
    </location>
</feature>
<dbReference type="InterPro" id="IPR036259">
    <property type="entry name" value="MFS_trans_sf"/>
</dbReference>
<feature type="transmembrane region" description="Helical" evidence="6">
    <location>
        <begin position="153"/>
        <end position="171"/>
    </location>
</feature>
<organism evidence="8 9">
    <name type="scientific">Halorussus aquaticus</name>
    <dbReference type="NCBI Taxonomy" id="2953748"/>
    <lineage>
        <taxon>Archaea</taxon>
        <taxon>Methanobacteriati</taxon>
        <taxon>Methanobacteriota</taxon>
        <taxon>Stenosarchaea group</taxon>
        <taxon>Halobacteria</taxon>
        <taxon>Halobacteriales</taxon>
        <taxon>Haladaptataceae</taxon>
        <taxon>Halorussus</taxon>
    </lineage>
</organism>
<dbReference type="GeneID" id="73047516"/>
<evidence type="ECO:0000256" key="2">
    <source>
        <dbReference type="ARBA" id="ARBA00022475"/>
    </source>
</evidence>
<evidence type="ECO:0000256" key="5">
    <source>
        <dbReference type="ARBA" id="ARBA00023136"/>
    </source>
</evidence>
<dbReference type="Gene3D" id="1.20.1250.20">
    <property type="entry name" value="MFS general substrate transporter like domains"/>
    <property type="match status" value="2"/>
</dbReference>
<feature type="transmembrane region" description="Helical" evidence="6">
    <location>
        <begin position="235"/>
        <end position="253"/>
    </location>
</feature>
<comment type="caution">
    <text evidence="8">The sequence shown here is derived from an EMBL/GenBank/DDBJ whole genome shotgun (WGS) entry which is preliminary data.</text>
</comment>
<feature type="transmembrane region" description="Helical" evidence="6">
    <location>
        <begin position="96"/>
        <end position="115"/>
    </location>
</feature>
<feature type="transmembrane region" description="Helical" evidence="6">
    <location>
        <begin position="68"/>
        <end position="89"/>
    </location>
</feature>
<evidence type="ECO:0000256" key="3">
    <source>
        <dbReference type="ARBA" id="ARBA00022692"/>
    </source>
</evidence>
<dbReference type="RefSeq" id="WP_254270729.1">
    <property type="nucleotide sequence ID" value="NZ_CP100402.1"/>
</dbReference>
<name>A0ABD5Q8E0_9EURY</name>
<evidence type="ECO:0000256" key="6">
    <source>
        <dbReference type="SAM" id="Phobius"/>
    </source>
</evidence>
<dbReference type="PANTHER" id="PTHR43124:SF10">
    <property type="entry name" value="PURINE EFFLUX PUMP PBUE"/>
    <property type="match status" value="1"/>
</dbReference>
<keyword evidence="4 6" id="KW-1133">Transmembrane helix</keyword>